<evidence type="ECO:0000256" key="1">
    <source>
        <dbReference type="ARBA" id="ARBA00004571"/>
    </source>
</evidence>
<dbReference type="PROSITE" id="PS52016">
    <property type="entry name" value="TONB_DEPENDENT_REC_3"/>
    <property type="match status" value="1"/>
</dbReference>
<gene>
    <name evidence="16" type="ORF">CWI75_04595</name>
</gene>
<dbReference type="CDD" id="cd01347">
    <property type="entry name" value="ligand_gated_channel"/>
    <property type="match status" value="1"/>
</dbReference>
<keyword evidence="5 11" id="KW-0812">Transmembrane</keyword>
<protein>
    <submittedName>
        <fullName evidence="16">TonB-dependent receptor</fullName>
    </submittedName>
</protein>
<dbReference type="OrthoDB" id="7051185at2"/>
<dbReference type="RefSeq" id="WP_101520315.1">
    <property type="nucleotide sequence ID" value="NZ_PKLZ01000002.1"/>
</dbReference>
<evidence type="ECO:0000256" key="9">
    <source>
        <dbReference type="ARBA" id="ARBA00023136"/>
    </source>
</evidence>
<accession>A0A2N5Y5E8</accession>
<keyword evidence="10 11" id="KW-0998">Cell outer membrane</keyword>
<evidence type="ECO:0000256" key="8">
    <source>
        <dbReference type="ARBA" id="ARBA00023077"/>
    </source>
</evidence>
<keyword evidence="2 11" id="KW-0813">Transport</keyword>
<evidence type="ECO:0000256" key="5">
    <source>
        <dbReference type="ARBA" id="ARBA00022692"/>
    </source>
</evidence>
<evidence type="ECO:0000256" key="10">
    <source>
        <dbReference type="ARBA" id="ARBA00023237"/>
    </source>
</evidence>
<keyword evidence="3 11" id="KW-1134">Transmembrane beta strand</keyword>
<evidence type="ECO:0000256" key="3">
    <source>
        <dbReference type="ARBA" id="ARBA00022452"/>
    </source>
</evidence>
<dbReference type="InterPro" id="IPR036942">
    <property type="entry name" value="Beta-barrel_TonB_sf"/>
</dbReference>
<feature type="domain" description="TonB-dependent receptor-like beta-barrel" evidence="14">
    <location>
        <begin position="266"/>
        <end position="720"/>
    </location>
</feature>
<keyword evidence="16" id="KW-0675">Receptor</keyword>
<dbReference type="GO" id="GO:0009279">
    <property type="term" value="C:cell outer membrane"/>
    <property type="evidence" value="ECO:0007669"/>
    <property type="project" value="UniProtKB-SubCell"/>
</dbReference>
<evidence type="ECO:0000256" key="13">
    <source>
        <dbReference type="SAM" id="MobiDB-lite"/>
    </source>
</evidence>
<evidence type="ECO:0000256" key="2">
    <source>
        <dbReference type="ARBA" id="ARBA00022448"/>
    </source>
</evidence>
<evidence type="ECO:0000259" key="15">
    <source>
        <dbReference type="Pfam" id="PF07715"/>
    </source>
</evidence>
<keyword evidence="4" id="KW-0410">Iron transport</keyword>
<dbReference type="Pfam" id="PF00593">
    <property type="entry name" value="TonB_dep_Rec_b-barrel"/>
    <property type="match status" value="1"/>
</dbReference>
<feature type="domain" description="TonB-dependent receptor plug" evidence="15">
    <location>
        <begin position="53"/>
        <end position="162"/>
    </location>
</feature>
<dbReference type="EMBL" id="PKLZ01000002">
    <property type="protein sequence ID" value="PLW83634.1"/>
    <property type="molecule type" value="Genomic_DNA"/>
</dbReference>
<dbReference type="AlphaFoldDB" id="A0A2N5Y5E8"/>
<organism evidence="16 17">
    <name type="scientific">Kineobactrum sediminis</name>
    <dbReference type="NCBI Taxonomy" id="1905677"/>
    <lineage>
        <taxon>Bacteria</taxon>
        <taxon>Pseudomonadati</taxon>
        <taxon>Pseudomonadota</taxon>
        <taxon>Gammaproteobacteria</taxon>
        <taxon>Cellvibrionales</taxon>
        <taxon>Halieaceae</taxon>
        <taxon>Kineobactrum</taxon>
    </lineage>
</organism>
<reference evidence="17" key="1">
    <citation type="submission" date="2017-11" db="EMBL/GenBank/DDBJ databases">
        <title>The draft genome sequence of Chromatocurvus sp. F02.</title>
        <authorList>
            <person name="Du Z.-J."/>
            <person name="Chang Y.-Q."/>
        </authorList>
    </citation>
    <scope>NUCLEOTIDE SEQUENCE [LARGE SCALE GENOMIC DNA]</scope>
    <source>
        <strain evidence="17">F02</strain>
    </source>
</reference>
<dbReference type="PANTHER" id="PTHR32552">
    <property type="entry name" value="FERRICHROME IRON RECEPTOR-RELATED"/>
    <property type="match status" value="1"/>
</dbReference>
<feature type="region of interest" description="Disordered" evidence="13">
    <location>
        <begin position="259"/>
        <end position="284"/>
    </location>
</feature>
<evidence type="ECO:0000259" key="14">
    <source>
        <dbReference type="Pfam" id="PF00593"/>
    </source>
</evidence>
<dbReference type="Gene3D" id="2.40.170.20">
    <property type="entry name" value="TonB-dependent receptor, beta-barrel domain"/>
    <property type="match status" value="1"/>
</dbReference>
<keyword evidence="17" id="KW-1185">Reference proteome</keyword>
<comment type="similarity">
    <text evidence="11 12">Belongs to the TonB-dependent receptor family.</text>
</comment>
<dbReference type="PANTHER" id="PTHR32552:SF81">
    <property type="entry name" value="TONB-DEPENDENT OUTER MEMBRANE RECEPTOR"/>
    <property type="match status" value="1"/>
</dbReference>
<comment type="subcellular location">
    <subcellularLocation>
        <location evidence="1 11">Cell outer membrane</location>
        <topology evidence="1 11">Multi-pass membrane protein</topology>
    </subcellularLocation>
</comment>
<dbReference type="InterPro" id="IPR039426">
    <property type="entry name" value="TonB-dep_rcpt-like"/>
</dbReference>
<dbReference type="InterPro" id="IPR000531">
    <property type="entry name" value="Beta-barrel_TonB"/>
</dbReference>
<evidence type="ECO:0000313" key="17">
    <source>
        <dbReference type="Proteomes" id="UP000234845"/>
    </source>
</evidence>
<dbReference type="Pfam" id="PF07715">
    <property type="entry name" value="Plug"/>
    <property type="match status" value="1"/>
</dbReference>
<keyword evidence="8 12" id="KW-0798">TonB box</keyword>
<dbReference type="GO" id="GO:0006826">
    <property type="term" value="P:iron ion transport"/>
    <property type="evidence" value="ECO:0007669"/>
    <property type="project" value="UniProtKB-KW"/>
</dbReference>
<evidence type="ECO:0000256" key="11">
    <source>
        <dbReference type="PROSITE-ProRule" id="PRU01360"/>
    </source>
</evidence>
<dbReference type="Proteomes" id="UP000234845">
    <property type="component" value="Unassembled WGS sequence"/>
</dbReference>
<feature type="compositionally biased region" description="Polar residues" evidence="13">
    <location>
        <begin position="259"/>
        <end position="268"/>
    </location>
</feature>
<dbReference type="SUPFAM" id="SSF56935">
    <property type="entry name" value="Porins"/>
    <property type="match status" value="1"/>
</dbReference>
<evidence type="ECO:0000313" key="16">
    <source>
        <dbReference type="EMBL" id="PLW83634.1"/>
    </source>
</evidence>
<keyword evidence="7" id="KW-0406">Ion transport</keyword>
<evidence type="ECO:0000256" key="4">
    <source>
        <dbReference type="ARBA" id="ARBA00022496"/>
    </source>
</evidence>
<name>A0A2N5Y5E8_9GAMM</name>
<proteinExistence type="inferred from homology"/>
<keyword evidence="6" id="KW-0408">Iron</keyword>
<comment type="caution">
    <text evidence="16">The sequence shown here is derived from an EMBL/GenBank/DDBJ whole genome shotgun (WGS) entry which is preliminary data.</text>
</comment>
<keyword evidence="9 11" id="KW-0472">Membrane</keyword>
<sequence length="754" mass="82600">MTHLAQARPPRSRLALALAGTSFMAGVFGMTAQAQMLEEIVVTSQKRATSLNVQDVPTAISVYSGAALENSFALDLTDVGRMAPNVQLNDSGTYPGFANFFIRGIGVSNTTRSQDPAVGTFFDGVYVGFGPSSVAAAFDFESVEVLRGPQGTLFGKNVTGGAVSVTSRRPSQQFGGYAKVQMANYDSLQLTAAVDLPMTDTLAMRVAATSRSRDGYFDNLTTGQTKPEQDVNIIRPSLLWTPTDRLSFAVIGEYYRSRSGSSASQNLDSRVDPRAAGPSTVQRVFGYTPPSDKYDINHDLQGYLDAETRMLVLDASYEADHGTFTVITGARDVRYDTSTDFDGSPHPVFHFPDNEEEQEQFSIEARYASSFSDTFEFTSGLFYFTQEYDIGERREFYIGGEPENPTTLQQVGLALTDDESFAAFGEASWHFSDNLSLLVGGRLTDETKEVEFCPFSSDPVIFSSLSMAACDARVTGSESWTSFSPKVGLNWHVTEDIFAYTSWSTGFRSGSFNIRARLPEAIGPVDEEEVSTWEAGLKSTLLEGRMRFNVAAFHSAYDDIQRTISDTVLVDGSPQVTQALRNAAEATISGIEVETSLMVSDNLTADFTFGYLDAQYDSFPGIDADRNGVYEPAVDDQAAKNLDFERVPEFEYTLGLQHNLALANGSELSSRLSYQWRDDHFVDTLNSPSIAVDAYGLLDASVTYDRMAEGWSVALFGRNLTDEDFHDFGYDGGTHRAVWGGVPRTYGVELSVNF</sequence>
<evidence type="ECO:0000256" key="7">
    <source>
        <dbReference type="ARBA" id="ARBA00023065"/>
    </source>
</evidence>
<evidence type="ECO:0000256" key="6">
    <source>
        <dbReference type="ARBA" id="ARBA00023004"/>
    </source>
</evidence>
<dbReference type="InterPro" id="IPR012910">
    <property type="entry name" value="Plug_dom"/>
</dbReference>
<evidence type="ECO:0000256" key="12">
    <source>
        <dbReference type="RuleBase" id="RU003357"/>
    </source>
</evidence>